<keyword evidence="1" id="KW-1133">Transmembrane helix</keyword>
<comment type="caution">
    <text evidence="2">The sequence shown here is derived from an EMBL/GenBank/DDBJ whole genome shotgun (WGS) entry which is preliminary data.</text>
</comment>
<name>A0ABP7A6Q4_9MICO</name>
<proteinExistence type="predicted"/>
<protein>
    <submittedName>
        <fullName evidence="2">Uncharacterized protein</fullName>
    </submittedName>
</protein>
<keyword evidence="1" id="KW-0812">Transmembrane</keyword>
<reference evidence="3" key="1">
    <citation type="journal article" date="2019" name="Int. J. Syst. Evol. Microbiol.">
        <title>The Global Catalogue of Microorganisms (GCM) 10K type strain sequencing project: providing services to taxonomists for standard genome sequencing and annotation.</title>
        <authorList>
            <consortium name="The Broad Institute Genomics Platform"/>
            <consortium name="The Broad Institute Genome Sequencing Center for Infectious Disease"/>
            <person name="Wu L."/>
            <person name="Ma J."/>
        </authorList>
    </citation>
    <scope>NUCLEOTIDE SEQUENCE [LARGE SCALE GENOMIC DNA]</scope>
    <source>
        <strain evidence="3">JCM 16544</strain>
    </source>
</reference>
<dbReference type="EMBL" id="BAAAYU010000001">
    <property type="protein sequence ID" value="GAA3625976.1"/>
    <property type="molecule type" value="Genomic_DNA"/>
</dbReference>
<keyword evidence="1" id="KW-0472">Membrane</keyword>
<dbReference type="RefSeq" id="WP_344736322.1">
    <property type="nucleotide sequence ID" value="NZ_BAAAYU010000001.1"/>
</dbReference>
<feature type="transmembrane region" description="Helical" evidence="1">
    <location>
        <begin position="6"/>
        <end position="24"/>
    </location>
</feature>
<evidence type="ECO:0000313" key="3">
    <source>
        <dbReference type="Proteomes" id="UP001501697"/>
    </source>
</evidence>
<feature type="transmembrane region" description="Helical" evidence="1">
    <location>
        <begin position="117"/>
        <end position="136"/>
    </location>
</feature>
<evidence type="ECO:0000313" key="2">
    <source>
        <dbReference type="EMBL" id="GAA3625976.1"/>
    </source>
</evidence>
<gene>
    <name evidence="2" type="ORF">GCM10022200_05410</name>
</gene>
<dbReference type="Proteomes" id="UP001501697">
    <property type="component" value="Unassembled WGS sequence"/>
</dbReference>
<organism evidence="2 3">
    <name type="scientific">Microbacterium awajiense</name>
    <dbReference type="NCBI Taxonomy" id="415214"/>
    <lineage>
        <taxon>Bacteria</taxon>
        <taxon>Bacillati</taxon>
        <taxon>Actinomycetota</taxon>
        <taxon>Actinomycetes</taxon>
        <taxon>Micrococcales</taxon>
        <taxon>Microbacteriaceae</taxon>
        <taxon>Microbacterium</taxon>
    </lineage>
</organism>
<evidence type="ECO:0000256" key="1">
    <source>
        <dbReference type="SAM" id="Phobius"/>
    </source>
</evidence>
<sequence>MDPARLVITFLIAAAFALPFYGALRAYCHARRVIAQADARAVRFVELNDERRAAERAVDPEPADTRAERLAAVRSQYRALEDAEGFPSTSINNIGLDGYVAASHAVRDIFDGNRANAVIIAIGLACGAAAALWALYLPAAGV</sequence>
<keyword evidence="3" id="KW-1185">Reference proteome</keyword>
<accession>A0ABP7A6Q4</accession>